<evidence type="ECO:0000256" key="4">
    <source>
        <dbReference type="SAM" id="MobiDB-lite"/>
    </source>
</evidence>
<evidence type="ECO:0000256" key="1">
    <source>
        <dbReference type="ARBA" id="ARBA00004442"/>
    </source>
</evidence>
<evidence type="ECO:0000256" key="5">
    <source>
        <dbReference type="SAM" id="SignalP"/>
    </source>
</evidence>
<dbReference type="SUPFAM" id="SSF49464">
    <property type="entry name" value="Carboxypeptidase regulatory domain-like"/>
    <property type="match status" value="1"/>
</dbReference>
<accession>H1YF00</accession>
<dbReference type="Pfam" id="PF14905">
    <property type="entry name" value="OMP_b-brl_3"/>
    <property type="match status" value="1"/>
</dbReference>
<dbReference type="InterPro" id="IPR037066">
    <property type="entry name" value="Plug_dom_sf"/>
</dbReference>
<dbReference type="RefSeq" id="WP_008504939.1">
    <property type="nucleotide sequence ID" value="NZ_CM001403.1"/>
</dbReference>
<protein>
    <submittedName>
        <fullName evidence="8">TonB-dependent receptor plug</fullName>
    </submittedName>
</protein>
<feature type="signal peptide" evidence="5">
    <location>
        <begin position="1"/>
        <end position="19"/>
    </location>
</feature>
<evidence type="ECO:0000313" key="8">
    <source>
        <dbReference type="EMBL" id="EHQ25253.1"/>
    </source>
</evidence>
<dbReference type="Proteomes" id="UP000002774">
    <property type="component" value="Chromosome"/>
</dbReference>
<organism evidence="8 9">
    <name type="scientific">Mucilaginibacter paludis DSM 18603</name>
    <dbReference type="NCBI Taxonomy" id="714943"/>
    <lineage>
        <taxon>Bacteria</taxon>
        <taxon>Pseudomonadati</taxon>
        <taxon>Bacteroidota</taxon>
        <taxon>Sphingobacteriia</taxon>
        <taxon>Sphingobacteriales</taxon>
        <taxon>Sphingobacteriaceae</taxon>
        <taxon>Mucilaginibacter</taxon>
    </lineage>
</organism>
<dbReference type="InterPro" id="IPR012910">
    <property type="entry name" value="Plug_dom"/>
</dbReference>
<dbReference type="HOGENOM" id="CLU_017617_0_0_10"/>
<dbReference type="Pfam" id="PF13715">
    <property type="entry name" value="CarbopepD_reg_2"/>
    <property type="match status" value="1"/>
</dbReference>
<reference evidence="8" key="1">
    <citation type="submission" date="2011-09" db="EMBL/GenBank/DDBJ databases">
        <title>The permanent draft genome of Mucilaginibacter paludis DSM 18603.</title>
        <authorList>
            <consortium name="US DOE Joint Genome Institute (JGI-PGF)"/>
            <person name="Lucas S."/>
            <person name="Han J."/>
            <person name="Lapidus A."/>
            <person name="Bruce D."/>
            <person name="Goodwin L."/>
            <person name="Pitluck S."/>
            <person name="Peters L."/>
            <person name="Kyrpides N."/>
            <person name="Mavromatis K."/>
            <person name="Ivanova N."/>
            <person name="Mikhailova N."/>
            <person name="Held B."/>
            <person name="Detter J.C."/>
            <person name="Tapia R."/>
            <person name="Han C."/>
            <person name="Land M."/>
            <person name="Hauser L."/>
            <person name="Markowitz V."/>
            <person name="Cheng J.-F."/>
            <person name="Hugenholtz P."/>
            <person name="Woyke T."/>
            <person name="Wu D."/>
            <person name="Tindall B."/>
            <person name="Brambilla E."/>
            <person name="Klenk H.-P."/>
            <person name="Eisen J.A."/>
        </authorList>
    </citation>
    <scope>NUCLEOTIDE SEQUENCE [LARGE SCALE GENOMIC DNA]</scope>
    <source>
        <strain evidence="8">DSM 18603</strain>
    </source>
</reference>
<dbReference type="GO" id="GO:0009279">
    <property type="term" value="C:cell outer membrane"/>
    <property type="evidence" value="ECO:0007669"/>
    <property type="project" value="UniProtKB-SubCell"/>
</dbReference>
<keyword evidence="9" id="KW-1185">Reference proteome</keyword>
<evidence type="ECO:0000256" key="3">
    <source>
        <dbReference type="ARBA" id="ARBA00023237"/>
    </source>
</evidence>
<feature type="compositionally biased region" description="Basic and acidic residues" evidence="4">
    <location>
        <begin position="826"/>
        <end position="840"/>
    </location>
</feature>
<dbReference type="OrthoDB" id="606851at2"/>
<gene>
    <name evidence="8" type="ORF">Mucpa_1083</name>
</gene>
<evidence type="ECO:0000259" key="6">
    <source>
        <dbReference type="Pfam" id="PF07715"/>
    </source>
</evidence>
<keyword evidence="2" id="KW-0472">Membrane</keyword>
<feature type="region of interest" description="Disordered" evidence="4">
    <location>
        <begin position="816"/>
        <end position="840"/>
    </location>
</feature>
<keyword evidence="5" id="KW-0732">Signal</keyword>
<dbReference type="InterPro" id="IPR041700">
    <property type="entry name" value="OMP_b-brl_3"/>
</dbReference>
<dbReference type="eggNOG" id="COG4771">
    <property type="taxonomic scope" value="Bacteria"/>
</dbReference>
<comment type="subcellular location">
    <subcellularLocation>
        <location evidence="1">Cell outer membrane</location>
    </subcellularLocation>
</comment>
<dbReference type="EMBL" id="CM001403">
    <property type="protein sequence ID" value="EHQ25253.1"/>
    <property type="molecule type" value="Genomic_DNA"/>
</dbReference>
<feature type="chain" id="PRO_5003557820" evidence="5">
    <location>
        <begin position="20"/>
        <end position="840"/>
    </location>
</feature>
<dbReference type="PANTHER" id="PTHR40980:SF4">
    <property type="entry name" value="TONB-DEPENDENT RECEPTOR-LIKE BETA-BARREL DOMAIN-CONTAINING PROTEIN"/>
    <property type="match status" value="1"/>
</dbReference>
<dbReference type="PANTHER" id="PTHR40980">
    <property type="entry name" value="PLUG DOMAIN-CONTAINING PROTEIN"/>
    <property type="match status" value="1"/>
</dbReference>
<keyword evidence="3" id="KW-0998">Cell outer membrane</keyword>
<dbReference type="InterPro" id="IPR036942">
    <property type="entry name" value="Beta-barrel_TonB_sf"/>
</dbReference>
<sequence length="840" mass="92277">MKKLFTLIIILLITTAVKAQLGGGTTGVVGKISGIVIDSITRKPLDYATVSIYRSGGRAPLNGVLTDEKGSFKLNEVKNGKWKIVVSFIGYPNKTIDPVVTTPEKPDFNMGTVFIAPSGKALKAVQITGQSNVIETKIDKLVYNAEKEIINSGNATDVLQKVPMVSVDINGNVSLRGDQNVKILINGKPSGAMSNNVADVLKAIPADQIKSVEVITSPSAKYDAEGSAGILNIITKKSNMSGVSASVSGGIGTRQNNGNLNFNINQNRLSITANFGGNFTWPQTSLITQRTYIDTSNVNSGSDATSKIGRYSGRGSGSVSYDFNNFNSFTSSIAVMKFGFTNDGTSSNFYTSPNVNQNYLGLSNGKTTSSNFDWNNDYVHKFKKEGHQIDIAGQWSHGTTDYNSLSLYSIVAQPDLQSYNKGSNNEYTLQADYTLPVNDKFKLEAGGKTIIRRIESEFDNYDGVSNNINTDNPNNFVYNARTSNNYNYGQNVYAGYVVGTFTLPKNYALQLGSRLENTQINGDPQNTTVSLQPFTQNYNTYIPTVAFTKTIKDQTLKLTFTKRIQRPSLQYLNPFVNTTSRQSYSQGNPQLSPEVTKLVEFTYTTFIKSSMINASVYYKNTNNLIESISQGNVDYNVILNTTPLTYLHNTLTTYRNIGTNNSWGASFFGSINPIKILTVRGNINAYTYKPDPTGSFTADQSQNGTYIQYNAFLMGSVSLTNGFQAESILILNSPRRTIQGPGQSFNLWIIGVKKQFMDKKASIGINSYDPFTENKTFNTDIASSHLVQSSHVVFPFRSFGLTFSYSFGKVSFADPNDPTQKKKKGVNNDDLKETESNNRN</sequence>
<feature type="domain" description="Outer membrane protein beta-barrel" evidence="7">
    <location>
        <begin position="380"/>
        <end position="805"/>
    </location>
</feature>
<dbReference type="Gene3D" id="2.40.170.20">
    <property type="entry name" value="TonB-dependent receptor, beta-barrel domain"/>
    <property type="match status" value="1"/>
</dbReference>
<dbReference type="InterPro" id="IPR008969">
    <property type="entry name" value="CarboxyPept-like_regulatory"/>
</dbReference>
<proteinExistence type="predicted"/>
<keyword evidence="8" id="KW-0675">Receptor</keyword>
<dbReference type="STRING" id="714943.Mucpa_1083"/>
<feature type="domain" description="TonB-dependent receptor plug" evidence="6">
    <location>
        <begin position="151"/>
        <end position="230"/>
    </location>
</feature>
<dbReference type="Gene3D" id="2.170.130.10">
    <property type="entry name" value="TonB-dependent receptor, plug domain"/>
    <property type="match status" value="1"/>
</dbReference>
<evidence type="ECO:0000259" key="7">
    <source>
        <dbReference type="Pfam" id="PF14905"/>
    </source>
</evidence>
<evidence type="ECO:0000256" key="2">
    <source>
        <dbReference type="ARBA" id="ARBA00023136"/>
    </source>
</evidence>
<dbReference type="Gene3D" id="2.60.40.1120">
    <property type="entry name" value="Carboxypeptidase-like, regulatory domain"/>
    <property type="match status" value="1"/>
</dbReference>
<evidence type="ECO:0000313" key="9">
    <source>
        <dbReference type="Proteomes" id="UP000002774"/>
    </source>
</evidence>
<dbReference type="AlphaFoldDB" id="H1YF00"/>
<name>H1YF00_9SPHI</name>
<dbReference type="Pfam" id="PF07715">
    <property type="entry name" value="Plug"/>
    <property type="match status" value="1"/>
</dbReference>
<dbReference type="SUPFAM" id="SSF56935">
    <property type="entry name" value="Porins"/>
    <property type="match status" value="1"/>
</dbReference>